<proteinExistence type="predicted"/>
<organism evidence="2 3">
    <name type="scientific">Dispira parvispora</name>
    <dbReference type="NCBI Taxonomy" id="1520584"/>
    <lineage>
        <taxon>Eukaryota</taxon>
        <taxon>Fungi</taxon>
        <taxon>Fungi incertae sedis</taxon>
        <taxon>Zoopagomycota</taxon>
        <taxon>Kickxellomycotina</taxon>
        <taxon>Dimargaritomycetes</taxon>
        <taxon>Dimargaritales</taxon>
        <taxon>Dimargaritaceae</taxon>
        <taxon>Dispira</taxon>
    </lineage>
</organism>
<evidence type="ECO:0000313" key="3">
    <source>
        <dbReference type="Proteomes" id="UP001150925"/>
    </source>
</evidence>
<accession>A0A9W8AUV4</accession>
<protein>
    <submittedName>
        <fullName evidence="2">Uncharacterized protein</fullName>
    </submittedName>
</protein>
<comment type="caution">
    <text evidence="2">The sequence shown here is derived from an EMBL/GenBank/DDBJ whole genome shotgun (WGS) entry which is preliminary data.</text>
</comment>
<feature type="region of interest" description="Disordered" evidence="1">
    <location>
        <begin position="1"/>
        <end position="69"/>
    </location>
</feature>
<feature type="non-terminal residue" evidence="2">
    <location>
        <position position="69"/>
    </location>
</feature>
<dbReference type="Proteomes" id="UP001150925">
    <property type="component" value="Unassembled WGS sequence"/>
</dbReference>
<feature type="compositionally biased region" description="Low complexity" evidence="1">
    <location>
        <begin position="17"/>
        <end position="44"/>
    </location>
</feature>
<sequence length="69" mass="7641">MSPNNPQKQQSPKNSTQIPATQNPNPIPNNPQEAAQAAMQQLQQKMEFDKERISSTAAKVADLPLEKNK</sequence>
<dbReference type="AlphaFoldDB" id="A0A9W8AUV4"/>
<evidence type="ECO:0000256" key="1">
    <source>
        <dbReference type="SAM" id="MobiDB-lite"/>
    </source>
</evidence>
<feature type="compositionally biased region" description="Polar residues" evidence="1">
    <location>
        <begin position="1"/>
        <end position="16"/>
    </location>
</feature>
<name>A0A9W8AUV4_9FUNG</name>
<reference evidence="2" key="1">
    <citation type="submission" date="2022-07" db="EMBL/GenBank/DDBJ databases">
        <title>Phylogenomic reconstructions and comparative analyses of Kickxellomycotina fungi.</title>
        <authorList>
            <person name="Reynolds N.K."/>
            <person name="Stajich J.E."/>
            <person name="Barry K."/>
            <person name="Grigoriev I.V."/>
            <person name="Crous P."/>
            <person name="Smith M.E."/>
        </authorList>
    </citation>
    <scope>NUCLEOTIDE SEQUENCE</scope>
    <source>
        <strain evidence="2">RSA 1196</strain>
    </source>
</reference>
<dbReference type="EMBL" id="JANBPY010000025">
    <property type="protein sequence ID" value="KAJ1969766.1"/>
    <property type="molecule type" value="Genomic_DNA"/>
</dbReference>
<keyword evidence="3" id="KW-1185">Reference proteome</keyword>
<evidence type="ECO:0000313" key="2">
    <source>
        <dbReference type="EMBL" id="KAJ1969766.1"/>
    </source>
</evidence>
<gene>
    <name evidence="2" type="ORF">IWQ62_000405</name>
</gene>